<protein>
    <submittedName>
        <fullName evidence="6">EARLY IN SHORT DAYS 4</fullName>
    </submittedName>
</protein>
<dbReference type="GO" id="GO:0016926">
    <property type="term" value="P:protein desumoylation"/>
    <property type="evidence" value="ECO:0007669"/>
    <property type="project" value="TreeGrafter"/>
</dbReference>
<dbReference type="PROSITE" id="PS50600">
    <property type="entry name" value="ULP_PROTEASE"/>
    <property type="match status" value="1"/>
</dbReference>
<evidence type="ECO:0000256" key="4">
    <source>
        <dbReference type="ARBA" id="ARBA00022807"/>
    </source>
</evidence>
<feature type="domain" description="Ubiquitin-like protease family profile" evidence="5">
    <location>
        <begin position="1"/>
        <end position="186"/>
    </location>
</feature>
<dbReference type="InterPro" id="IPR038765">
    <property type="entry name" value="Papain-like_cys_pep_sf"/>
</dbReference>
<dbReference type="PANTHER" id="PTHR12606">
    <property type="entry name" value="SENTRIN/SUMO-SPECIFIC PROTEASE"/>
    <property type="match status" value="1"/>
</dbReference>
<dbReference type="OrthoDB" id="1694156at2759"/>
<dbReference type="Proteomes" id="UP001165190">
    <property type="component" value="Unassembled WGS sequence"/>
</dbReference>
<evidence type="ECO:0000313" key="6">
    <source>
        <dbReference type="EMBL" id="GMI68786.1"/>
    </source>
</evidence>
<gene>
    <name evidence="6" type="ORF">HRI_000547900</name>
</gene>
<dbReference type="GO" id="GO:0006508">
    <property type="term" value="P:proteolysis"/>
    <property type="evidence" value="ECO:0007669"/>
    <property type="project" value="UniProtKB-KW"/>
</dbReference>
<organism evidence="6 7">
    <name type="scientific">Hibiscus trionum</name>
    <name type="common">Flower of an hour</name>
    <dbReference type="NCBI Taxonomy" id="183268"/>
    <lineage>
        <taxon>Eukaryota</taxon>
        <taxon>Viridiplantae</taxon>
        <taxon>Streptophyta</taxon>
        <taxon>Embryophyta</taxon>
        <taxon>Tracheophyta</taxon>
        <taxon>Spermatophyta</taxon>
        <taxon>Magnoliopsida</taxon>
        <taxon>eudicotyledons</taxon>
        <taxon>Gunneridae</taxon>
        <taxon>Pentapetalae</taxon>
        <taxon>rosids</taxon>
        <taxon>malvids</taxon>
        <taxon>Malvales</taxon>
        <taxon>Malvaceae</taxon>
        <taxon>Malvoideae</taxon>
        <taxon>Hibiscus</taxon>
    </lineage>
</organism>
<keyword evidence="3" id="KW-0378">Hydrolase</keyword>
<keyword evidence="7" id="KW-1185">Reference proteome</keyword>
<evidence type="ECO:0000256" key="3">
    <source>
        <dbReference type="ARBA" id="ARBA00022801"/>
    </source>
</evidence>
<evidence type="ECO:0000313" key="7">
    <source>
        <dbReference type="Proteomes" id="UP001165190"/>
    </source>
</evidence>
<keyword evidence="2" id="KW-0645">Protease</keyword>
<dbReference type="GO" id="GO:0005634">
    <property type="term" value="C:nucleus"/>
    <property type="evidence" value="ECO:0007669"/>
    <property type="project" value="TreeGrafter"/>
</dbReference>
<comment type="similarity">
    <text evidence="1">Belongs to the peptidase C48 family.</text>
</comment>
<dbReference type="GO" id="GO:0016929">
    <property type="term" value="F:deSUMOylase activity"/>
    <property type="evidence" value="ECO:0007669"/>
    <property type="project" value="TreeGrafter"/>
</dbReference>
<dbReference type="InterPro" id="IPR003653">
    <property type="entry name" value="Peptidase_C48_C"/>
</dbReference>
<accession>A0A9W7H2S3</accession>
<dbReference type="AlphaFoldDB" id="A0A9W7H2S3"/>
<dbReference type="Gene3D" id="3.40.395.10">
    <property type="entry name" value="Adenoviral Proteinase, Chain A"/>
    <property type="match status" value="1"/>
</dbReference>
<dbReference type="Pfam" id="PF02902">
    <property type="entry name" value="Peptidase_C48"/>
    <property type="match status" value="1"/>
</dbReference>
<reference evidence="6" key="1">
    <citation type="submission" date="2023-05" db="EMBL/GenBank/DDBJ databases">
        <title>Genome and transcriptome analyses reveal genes involved in the formation of fine ridges on petal epidermal cells in Hibiscus trionum.</title>
        <authorList>
            <person name="Koshimizu S."/>
            <person name="Masuda S."/>
            <person name="Ishii T."/>
            <person name="Shirasu K."/>
            <person name="Hoshino A."/>
            <person name="Arita M."/>
        </authorList>
    </citation>
    <scope>NUCLEOTIDE SEQUENCE</scope>
    <source>
        <strain evidence="6">Hamamatsu line</strain>
    </source>
</reference>
<proteinExistence type="inferred from homology"/>
<dbReference type="PANTHER" id="PTHR12606:SF1">
    <property type="entry name" value="UBIQUITIN-LIKE-SPECIFIC PROTEASE 1A"/>
    <property type="match status" value="1"/>
</dbReference>
<name>A0A9W7H2S3_HIBTR</name>
<evidence type="ECO:0000259" key="5">
    <source>
        <dbReference type="PROSITE" id="PS50600"/>
    </source>
</evidence>
<evidence type="ECO:0000256" key="1">
    <source>
        <dbReference type="ARBA" id="ARBA00005234"/>
    </source>
</evidence>
<dbReference type="EMBL" id="BSYR01000006">
    <property type="protein sequence ID" value="GMI68786.1"/>
    <property type="molecule type" value="Genomic_DNA"/>
</dbReference>
<dbReference type="SUPFAM" id="SSF54001">
    <property type="entry name" value="Cysteine proteinases"/>
    <property type="match status" value="1"/>
</dbReference>
<keyword evidence="4" id="KW-0788">Thiol protease</keyword>
<comment type="caution">
    <text evidence="6">The sequence shown here is derived from an EMBL/GenBank/DDBJ whole genome shotgun (WGS) entry which is preliminary data.</text>
</comment>
<sequence>MAKNDILDVANARTVFPGKWLSDWFIDIYVYDLHLRQEPMPKKLYLPLSFQSIIIEYFTHAQKAGEMTNVIKFHSRWIEDFIPIDSSDVEQVYVSLHDAEGKHWFLLVVDVVEGHNYVLDSLGVNEVRKNIAKYLLSKAPLMYGSHAHLGRLFEDAAKFPISFLELPKQPNSDDCGMYILKYIEADKKSDWSKIIFTTQQMGVERLKILAKLVTSNHNEVDLFNPRELTIQDAKVEERNGVKRAKVADDSFQ</sequence>
<evidence type="ECO:0000256" key="2">
    <source>
        <dbReference type="ARBA" id="ARBA00022670"/>
    </source>
</evidence>